<dbReference type="GO" id="GO:0016020">
    <property type="term" value="C:membrane"/>
    <property type="evidence" value="ECO:0007669"/>
    <property type="project" value="UniProtKB-SubCell"/>
</dbReference>
<sequence>MSGRPLNKNFAELGFTLRKLKVGNKNKYVAVCNKCQRELQNSGAARLQAHRNTCPVSLSTEDENIEASAPGSSSSENIPQAVSSGLDSMEFDDEPIDLQLNLKEHEEDSQDVSSFSERSATPSSVCSGSTATSKKRKCVIQGASMTLVTRMPVCIKTYIYIYVIICIRNICLRFGNLRLRSEIFDKTIVPVYSAIEMNCNNLRMGQYLCPDPTYNHIDSKTQQLLGCNKETSKAKVRCIAVEGIICTESSNSTFFKEMNCNWTNGYSFETALLLSVFLGMFGADRFYLGYPAIGLAKFCTLGFMFLGQLIDIILIATQTLGPADGSAYVIPYYGPGIDTVIIYKVIINSKFF</sequence>
<keyword evidence="4" id="KW-0732">Signal</keyword>
<feature type="compositionally biased region" description="Polar residues" evidence="8">
    <location>
        <begin position="70"/>
        <end position="81"/>
    </location>
</feature>
<dbReference type="Proteomes" id="UP001353858">
    <property type="component" value="Unassembled WGS sequence"/>
</dbReference>
<evidence type="ECO:0000256" key="5">
    <source>
        <dbReference type="ARBA" id="ARBA00022989"/>
    </source>
</evidence>
<evidence type="ECO:0000256" key="6">
    <source>
        <dbReference type="ARBA" id="ARBA00023136"/>
    </source>
</evidence>
<evidence type="ECO:0000256" key="7">
    <source>
        <dbReference type="ARBA" id="ARBA00023180"/>
    </source>
</evidence>
<organism evidence="11 12">
    <name type="scientific">Aquatica leii</name>
    <dbReference type="NCBI Taxonomy" id="1421715"/>
    <lineage>
        <taxon>Eukaryota</taxon>
        <taxon>Metazoa</taxon>
        <taxon>Ecdysozoa</taxon>
        <taxon>Arthropoda</taxon>
        <taxon>Hexapoda</taxon>
        <taxon>Insecta</taxon>
        <taxon>Pterygota</taxon>
        <taxon>Neoptera</taxon>
        <taxon>Endopterygota</taxon>
        <taxon>Coleoptera</taxon>
        <taxon>Polyphaga</taxon>
        <taxon>Elateriformia</taxon>
        <taxon>Elateroidea</taxon>
        <taxon>Lampyridae</taxon>
        <taxon>Luciolinae</taxon>
        <taxon>Aquatica</taxon>
    </lineage>
</organism>
<keyword evidence="12" id="KW-1185">Reference proteome</keyword>
<evidence type="ECO:0000256" key="1">
    <source>
        <dbReference type="ARBA" id="ARBA00004141"/>
    </source>
</evidence>
<comment type="subcellular location">
    <subcellularLocation>
        <location evidence="1">Membrane</location>
        <topology evidence="1">Multi-pass membrane protein</topology>
    </subcellularLocation>
</comment>
<feature type="transmembrane region" description="Helical" evidence="9">
    <location>
        <begin position="295"/>
        <end position="316"/>
    </location>
</feature>
<feature type="transmembrane region" description="Helical" evidence="9">
    <location>
        <begin position="265"/>
        <end position="283"/>
    </location>
</feature>
<feature type="domain" description="TM2" evidence="10">
    <location>
        <begin position="265"/>
        <end position="313"/>
    </location>
</feature>
<reference evidence="12" key="1">
    <citation type="submission" date="2023-01" db="EMBL/GenBank/DDBJ databases">
        <title>Key to firefly adult light organ development and bioluminescence: homeobox transcription factors regulate luciferase expression and transportation to peroxisome.</title>
        <authorList>
            <person name="Fu X."/>
        </authorList>
    </citation>
    <scope>NUCLEOTIDE SEQUENCE [LARGE SCALE GENOMIC DNA]</scope>
</reference>
<evidence type="ECO:0000313" key="12">
    <source>
        <dbReference type="Proteomes" id="UP001353858"/>
    </source>
</evidence>
<name>A0AAN7PGN1_9COLE</name>
<dbReference type="Pfam" id="PF05154">
    <property type="entry name" value="TM2"/>
    <property type="match status" value="1"/>
</dbReference>
<accession>A0AAN7PGN1</accession>
<evidence type="ECO:0000256" key="8">
    <source>
        <dbReference type="SAM" id="MobiDB-lite"/>
    </source>
</evidence>
<comment type="caution">
    <text evidence="11">The sequence shown here is derived from an EMBL/GenBank/DDBJ whole genome shotgun (WGS) entry which is preliminary data.</text>
</comment>
<comment type="similarity">
    <text evidence="2">Belongs to the TM2 family.</text>
</comment>
<evidence type="ECO:0000256" key="2">
    <source>
        <dbReference type="ARBA" id="ARBA00008284"/>
    </source>
</evidence>
<dbReference type="PANTHER" id="PTHR21016:SF1">
    <property type="entry name" value="TM2 DOMAIN-CONTAINING PROTEIN 1"/>
    <property type="match status" value="1"/>
</dbReference>
<evidence type="ECO:0000256" key="4">
    <source>
        <dbReference type="ARBA" id="ARBA00022729"/>
    </source>
</evidence>
<feature type="compositionally biased region" description="Polar residues" evidence="8">
    <location>
        <begin position="111"/>
        <end position="130"/>
    </location>
</feature>
<proteinExistence type="inferred from homology"/>
<keyword evidence="3 9" id="KW-0812">Transmembrane</keyword>
<keyword evidence="5 9" id="KW-1133">Transmembrane helix</keyword>
<gene>
    <name evidence="11" type="ORF">RN001_001864</name>
</gene>
<evidence type="ECO:0000259" key="10">
    <source>
        <dbReference type="Pfam" id="PF05154"/>
    </source>
</evidence>
<feature type="region of interest" description="Disordered" evidence="8">
    <location>
        <begin position="61"/>
        <end position="81"/>
    </location>
</feature>
<evidence type="ECO:0000256" key="3">
    <source>
        <dbReference type="ARBA" id="ARBA00022692"/>
    </source>
</evidence>
<dbReference type="PANTHER" id="PTHR21016">
    <property type="entry name" value="BETA-AMYLOID BINDING PROTEIN-RELATED"/>
    <property type="match status" value="1"/>
</dbReference>
<evidence type="ECO:0000313" key="11">
    <source>
        <dbReference type="EMBL" id="KAK4885593.1"/>
    </source>
</evidence>
<dbReference type="EMBL" id="JARPUR010000001">
    <property type="protein sequence ID" value="KAK4885593.1"/>
    <property type="molecule type" value="Genomic_DNA"/>
</dbReference>
<dbReference type="InterPro" id="IPR007829">
    <property type="entry name" value="TM2"/>
</dbReference>
<dbReference type="InterPro" id="IPR050932">
    <property type="entry name" value="TM2D1-3-like"/>
</dbReference>
<keyword evidence="7" id="KW-0325">Glycoprotein</keyword>
<dbReference type="AlphaFoldDB" id="A0AAN7PGN1"/>
<keyword evidence="6 9" id="KW-0472">Membrane</keyword>
<feature type="transmembrane region" description="Helical" evidence="9">
    <location>
        <begin position="328"/>
        <end position="347"/>
    </location>
</feature>
<feature type="region of interest" description="Disordered" evidence="8">
    <location>
        <begin position="108"/>
        <end position="130"/>
    </location>
</feature>
<evidence type="ECO:0000256" key="9">
    <source>
        <dbReference type="SAM" id="Phobius"/>
    </source>
</evidence>
<protein>
    <recommendedName>
        <fullName evidence="10">TM2 domain-containing protein</fullName>
    </recommendedName>
</protein>